<dbReference type="Proteomes" id="UP000499080">
    <property type="component" value="Unassembled WGS sequence"/>
</dbReference>
<protein>
    <submittedName>
        <fullName evidence="1">Uncharacterized protein</fullName>
    </submittedName>
</protein>
<sequence>MQSLKSTGGLSHDPHNAYCYYCLITSRMLRGLSFTTSEHHTDAIDSRILRDNEDVPKLVDWFESHDPFPTRDFVMSIRIGNLGAKTINCHRAFECGNTILHN</sequence>
<evidence type="ECO:0000313" key="1">
    <source>
        <dbReference type="EMBL" id="GBN04070.1"/>
    </source>
</evidence>
<evidence type="ECO:0000313" key="2">
    <source>
        <dbReference type="Proteomes" id="UP000499080"/>
    </source>
</evidence>
<keyword evidence="2" id="KW-1185">Reference proteome</keyword>
<accession>A0A4Y2KPX6</accession>
<name>A0A4Y2KPX6_ARAVE</name>
<dbReference type="OrthoDB" id="6753017at2759"/>
<reference evidence="1 2" key="1">
    <citation type="journal article" date="2019" name="Sci. Rep.">
        <title>Orb-weaving spider Araneus ventricosus genome elucidates the spidroin gene catalogue.</title>
        <authorList>
            <person name="Kono N."/>
            <person name="Nakamura H."/>
            <person name="Ohtoshi R."/>
            <person name="Moran D.A.P."/>
            <person name="Shinohara A."/>
            <person name="Yoshida Y."/>
            <person name="Fujiwara M."/>
            <person name="Mori M."/>
            <person name="Tomita M."/>
            <person name="Arakawa K."/>
        </authorList>
    </citation>
    <scope>NUCLEOTIDE SEQUENCE [LARGE SCALE GENOMIC DNA]</scope>
</reference>
<gene>
    <name evidence="1" type="ORF">AVEN_192737_1</name>
</gene>
<comment type="caution">
    <text evidence="1">The sequence shown here is derived from an EMBL/GenBank/DDBJ whole genome shotgun (WGS) entry which is preliminary data.</text>
</comment>
<dbReference type="EMBL" id="BGPR01004856">
    <property type="protein sequence ID" value="GBN04070.1"/>
    <property type="molecule type" value="Genomic_DNA"/>
</dbReference>
<dbReference type="AlphaFoldDB" id="A0A4Y2KPX6"/>
<organism evidence="1 2">
    <name type="scientific">Araneus ventricosus</name>
    <name type="common">Orbweaver spider</name>
    <name type="synonym">Epeira ventricosa</name>
    <dbReference type="NCBI Taxonomy" id="182803"/>
    <lineage>
        <taxon>Eukaryota</taxon>
        <taxon>Metazoa</taxon>
        <taxon>Ecdysozoa</taxon>
        <taxon>Arthropoda</taxon>
        <taxon>Chelicerata</taxon>
        <taxon>Arachnida</taxon>
        <taxon>Araneae</taxon>
        <taxon>Araneomorphae</taxon>
        <taxon>Entelegynae</taxon>
        <taxon>Araneoidea</taxon>
        <taxon>Araneidae</taxon>
        <taxon>Araneus</taxon>
    </lineage>
</organism>
<proteinExistence type="predicted"/>